<dbReference type="AlphaFoldDB" id="A0A552EC76"/>
<evidence type="ECO:0000313" key="2">
    <source>
        <dbReference type="EMBL" id="TRU32110.1"/>
    </source>
</evidence>
<feature type="transmembrane region" description="Helical" evidence="1">
    <location>
        <begin position="20"/>
        <end position="41"/>
    </location>
</feature>
<sequence length="61" mass="6963">MRIPSTNRFCVISLTYKGSVNLCVLCVSVVPSTCSLGIMYLRIHFTHQTQESQEFNLVKRI</sequence>
<keyword evidence="1" id="KW-0812">Transmembrane</keyword>
<gene>
    <name evidence="2" type="ORF">EWV92_19145</name>
</gene>
<name>A0A552EC76_MICAE</name>
<accession>A0A552EC76</accession>
<comment type="caution">
    <text evidence="2">The sequence shown here is derived from an EMBL/GenBank/DDBJ whole genome shotgun (WGS) entry which is preliminary data.</text>
</comment>
<keyword evidence="1" id="KW-1133">Transmembrane helix</keyword>
<dbReference type="Proteomes" id="UP000317708">
    <property type="component" value="Unassembled WGS sequence"/>
</dbReference>
<protein>
    <submittedName>
        <fullName evidence="2">Uncharacterized protein</fullName>
    </submittedName>
</protein>
<reference evidence="2 3" key="1">
    <citation type="submission" date="2019-01" db="EMBL/GenBank/DDBJ databases">
        <title>Coherence of Microcystis species and biogeography revealed through population genomics.</title>
        <authorList>
            <person name="Perez-Carrascal O.M."/>
            <person name="Terrat Y."/>
            <person name="Giani A."/>
            <person name="Fortin N."/>
            <person name="Tromas N."/>
            <person name="Shapiro B.J."/>
        </authorList>
    </citation>
    <scope>NUCLEOTIDE SEQUENCE [LARGE SCALE GENOMIC DNA]</scope>
    <source>
        <strain evidence="2">Ma_MB_S_20031200_S102</strain>
    </source>
</reference>
<proteinExistence type="predicted"/>
<organism evidence="2 3">
    <name type="scientific">Microcystis aeruginosa Ma_MB_S_20031200_S102</name>
    <dbReference type="NCBI Taxonomy" id="2486254"/>
    <lineage>
        <taxon>Bacteria</taxon>
        <taxon>Bacillati</taxon>
        <taxon>Cyanobacteriota</taxon>
        <taxon>Cyanophyceae</taxon>
        <taxon>Oscillatoriophycideae</taxon>
        <taxon>Chroococcales</taxon>
        <taxon>Microcystaceae</taxon>
        <taxon>Microcystis</taxon>
    </lineage>
</organism>
<keyword evidence="1" id="KW-0472">Membrane</keyword>
<evidence type="ECO:0000313" key="3">
    <source>
        <dbReference type="Proteomes" id="UP000317708"/>
    </source>
</evidence>
<evidence type="ECO:0000256" key="1">
    <source>
        <dbReference type="SAM" id="Phobius"/>
    </source>
</evidence>
<dbReference type="EMBL" id="SFBI01000174">
    <property type="protein sequence ID" value="TRU32110.1"/>
    <property type="molecule type" value="Genomic_DNA"/>
</dbReference>